<dbReference type="HOGENOM" id="CLU_827214_0_0_1"/>
<dbReference type="Gene3D" id="6.10.140.1460">
    <property type="match status" value="1"/>
</dbReference>
<dbReference type="AlphaFoldDB" id="T1ILC1"/>
<dbReference type="InterPro" id="IPR011990">
    <property type="entry name" value="TPR-like_helical_dom_sf"/>
</dbReference>
<dbReference type="PhylomeDB" id="T1ILC1"/>
<proteinExistence type="predicted"/>
<evidence type="ECO:0000313" key="2">
    <source>
        <dbReference type="EnsemblMetazoa" id="SMAR001744-PA"/>
    </source>
</evidence>
<sequence>MESSEISAPLYRGGSAATLAIKLIVNTLIWPMVRSALRISEDPNTQEIKLYLEEAIKANSKLNKIEQNCTVIFQLTFSAQCGIGKQNTVCLSPGTPYSLFQTLITSDKNMLSPDTMTLFALLLLIPILGFNGEIYTSPTHLASVLNAQRDIIKHLEKMLKPKLVAYEIITYSKCFLPKRYIVAFNGVQGAGNVDEVIGNPLSAYQLIKQLVHSWESVEQFLSRSSSQVELRGRTNRQAFASGVRHQASRRDTIQKIQNRLQDVRMPQEEDLQGVAFSILRLQETYQLDVSDLARGNILEIQSPIGLTSLMIFNTRDCIYMGKRSSHHKFYDLAIEW</sequence>
<reference evidence="2" key="2">
    <citation type="submission" date="2015-02" db="UniProtKB">
        <authorList>
            <consortium name="EnsemblMetazoa"/>
        </authorList>
    </citation>
    <scope>IDENTIFICATION</scope>
</reference>
<dbReference type="InterPro" id="IPR013547">
    <property type="entry name" value="P4H_N"/>
</dbReference>
<organism evidence="2 3">
    <name type="scientific">Strigamia maritima</name>
    <name type="common">European centipede</name>
    <name type="synonym">Geophilus maritimus</name>
    <dbReference type="NCBI Taxonomy" id="126957"/>
    <lineage>
        <taxon>Eukaryota</taxon>
        <taxon>Metazoa</taxon>
        <taxon>Ecdysozoa</taxon>
        <taxon>Arthropoda</taxon>
        <taxon>Myriapoda</taxon>
        <taxon>Chilopoda</taxon>
        <taxon>Pleurostigmophora</taxon>
        <taxon>Geophilomorpha</taxon>
        <taxon>Linotaeniidae</taxon>
        <taxon>Strigamia</taxon>
    </lineage>
</organism>
<dbReference type="Proteomes" id="UP000014500">
    <property type="component" value="Unassembled WGS sequence"/>
</dbReference>
<reference evidence="3" key="1">
    <citation type="submission" date="2011-05" db="EMBL/GenBank/DDBJ databases">
        <authorList>
            <person name="Richards S.R."/>
            <person name="Qu J."/>
            <person name="Jiang H."/>
            <person name="Jhangiani S.N."/>
            <person name="Agravi P."/>
            <person name="Goodspeed R."/>
            <person name="Gross S."/>
            <person name="Mandapat C."/>
            <person name="Jackson L."/>
            <person name="Mathew T."/>
            <person name="Pu L."/>
            <person name="Thornton R."/>
            <person name="Saada N."/>
            <person name="Wilczek-Boney K.B."/>
            <person name="Lee S."/>
            <person name="Kovar C."/>
            <person name="Wu Y."/>
            <person name="Scherer S.E."/>
            <person name="Worley K.C."/>
            <person name="Muzny D.M."/>
            <person name="Gibbs R."/>
        </authorList>
    </citation>
    <scope>NUCLEOTIDE SEQUENCE</scope>
    <source>
        <strain evidence="3">Brora</strain>
    </source>
</reference>
<dbReference type="STRING" id="126957.T1ILC1"/>
<dbReference type="EMBL" id="JH430785">
    <property type="status" value="NOT_ANNOTATED_CDS"/>
    <property type="molecule type" value="Genomic_DNA"/>
</dbReference>
<dbReference type="Pfam" id="PF08336">
    <property type="entry name" value="P4Ha_N"/>
    <property type="match status" value="1"/>
</dbReference>
<name>T1ILC1_STRMM</name>
<dbReference type="Gene3D" id="1.25.40.10">
    <property type="entry name" value="Tetratricopeptide repeat domain"/>
    <property type="match status" value="1"/>
</dbReference>
<feature type="domain" description="Prolyl 4-hydroxylase N-terminal" evidence="1">
    <location>
        <begin position="156"/>
        <end position="297"/>
    </location>
</feature>
<accession>T1ILC1</accession>
<evidence type="ECO:0000259" key="1">
    <source>
        <dbReference type="Pfam" id="PF08336"/>
    </source>
</evidence>
<evidence type="ECO:0000313" key="3">
    <source>
        <dbReference type="Proteomes" id="UP000014500"/>
    </source>
</evidence>
<dbReference type="EnsemblMetazoa" id="SMAR001744-RA">
    <property type="protein sequence ID" value="SMAR001744-PA"/>
    <property type="gene ID" value="SMAR001744"/>
</dbReference>
<keyword evidence="3" id="KW-1185">Reference proteome</keyword>
<protein>
    <recommendedName>
        <fullName evidence="1">Prolyl 4-hydroxylase N-terminal domain-containing protein</fullName>
    </recommendedName>
</protein>
<dbReference type="GO" id="GO:0005783">
    <property type="term" value="C:endoplasmic reticulum"/>
    <property type="evidence" value="ECO:0007669"/>
    <property type="project" value="InterPro"/>
</dbReference>
<dbReference type="eggNOG" id="KOG1591">
    <property type="taxonomic scope" value="Eukaryota"/>
</dbReference>
<dbReference type="GO" id="GO:0004656">
    <property type="term" value="F:procollagen-proline 4-dioxygenase activity"/>
    <property type="evidence" value="ECO:0007669"/>
    <property type="project" value="InterPro"/>
</dbReference>